<reference evidence="2 3" key="1">
    <citation type="submission" date="2018-09" db="EMBL/GenBank/DDBJ databases">
        <authorList>
            <person name="Livingstone P.G."/>
            <person name="Whitworth D.E."/>
        </authorList>
    </citation>
    <scope>NUCLEOTIDE SEQUENCE [LARGE SCALE GENOMIC DNA]</scope>
    <source>
        <strain evidence="2 3">CA031B</strain>
    </source>
</reference>
<sequence>MKVRGHVTQGVGQQPQGLTDGKPALGGDGTVTAAVKVRASGVGSDGALKRLAEADVESGGGYSLELDEAHDRVVIEAVDSKGLTVASALLDSTQPAEGEDSRTAPPINTESSLEAEVFVRMVKDGASPTSVDTVDLRTRINAEQAVAVRADSSDEAAAGSVKALAAAMRAAQATRLKAYARAGALVTQEYLFAASLDAAAKLDAALDAGAESSTEAYDTFFAAVREATKEANAQQEQQAEREASVAFRFVVKAKAPAGSGIADTSVRSAAALEGRATEASVRALLQAASATEAVTAQADTAATTLHTGLAGAPSASAAGQSWANYSTQLTFSGRTSVLGTHLGVTAATQFHFQDAVNASIEALITLDTALGVIAAQAGEANSTFVSDAIVKAFSTYDAALRLQASTRLDTFGANAASGVELLVISAGAFRTE</sequence>
<evidence type="ECO:0000313" key="2">
    <source>
        <dbReference type="EMBL" id="RKI07590.1"/>
    </source>
</evidence>
<dbReference type="Proteomes" id="UP000278907">
    <property type="component" value="Unassembled WGS sequence"/>
</dbReference>
<feature type="region of interest" description="Disordered" evidence="1">
    <location>
        <begin position="1"/>
        <end position="28"/>
    </location>
</feature>
<dbReference type="EMBL" id="RAWI01000121">
    <property type="protein sequence ID" value="RKI07590.1"/>
    <property type="molecule type" value="Genomic_DNA"/>
</dbReference>
<accession>A0ABX9QJ32</accession>
<feature type="region of interest" description="Disordered" evidence="1">
    <location>
        <begin position="91"/>
        <end position="110"/>
    </location>
</feature>
<keyword evidence="3" id="KW-1185">Reference proteome</keyword>
<protein>
    <recommendedName>
        <fullName evidence="4">Flagellar hook-length control protein FliK</fullName>
    </recommendedName>
</protein>
<organism evidence="2 3">
    <name type="scientific">Corallococcus praedator</name>
    <dbReference type="NCBI Taxonomy" id="2316724"/>
    <lineage>
        <taxon>Bacteria</taxon>
        <taxon>Pseudomonadati</taxon>
        <taxon>Myxococcota</taxon>
        <taxon>Myxococcia</taxon>
        <taxon>Myxococcales</taxon>
        <taxon>Cystobacterineae</taxon>
        <taxon>Myxococcaceae</taxon>
        <taxon>Corallococcus</taxon>
    </lineage>
</organism>
<evidence type="ECO:0000256" key="1">
    <source>
        <dbReference type="SAM" id="MobiDB-lite"/>
    </source>
</evidence>
<proteinExistence type="predicted"/>
<gene>
    <name evidence="2" type="ORF">D7Y13_17565</name>
</gene>
<name>A0ABX9QJ32_9BACT</name>
<comment type="caution">
    <text evidence="2">The sequence shown here is derived from an EMBL/GenBank/DDBJ whole genome shotgun (WGS) entry which is preliminary data.</text>
</comment>
<evidence type="ECO:0000313" key="3">
    <source>
        <dbReference type="Proteomes" id="UP000278907"/>
    </source>
</evidence>
<evidence type="ECO:0008006" key="4">
    <source>
        <dbReference type="Google" id="ProtNLM"/>
    </source>
</evidence>